<dbReference type="AlphaFoldDB" id="A0A9P9CZB4"/>
<dbReference type="InterPro" id="IPR027417">
    <property type="entry name" value="P-loop_NTPase"/>
</dbReference>
<accession>A0A9P9CZB4</accession>
<dbReference type="SUPFAM" id="SSF48452">
    <property type="entry name" value="TPR-like"/>
    <property type="match status" value="1"/>
</dbReference>
<dbReference type="InterPro" id="IPR010730">
    <property type="entry name" value="HET"/>
</dbReference>
<evidence type="ECO:0000259" key="1">
    <source>
        <dbReference type="SMART" id="SM00382"/>
    </source>
</evidence>
<comment type="caution">
    <text evidence="2">The sequence shown here is derived from an EMBL/GenBank/DDBJ whole genome shotgun (WGS) entry which is preliminary data.</text>
</comment>
<dbReference type="Gene3D" id="1.25.40.10">
    <property type="entry name" value="Tetratricopeptide repeat domain"/>
    <property type="match status" value="1"/>
</dbReference>
<protein>
    <submittedName>
        <fullName evidence="2">Kinesin light chain 1</fullName>
    </submittedName>
</protein>
<dbReference type="Pfam" id="PF00931">
    <property type="entry name" value="NB-ARC"/>
    <property type="match status" value="1"/>
</dbReference>
<dbReference type="Proteomes" id="UP000700596">
    <property type="component" value="Unassembled WGS sequence"/>
</dbReference>
<dbReference type="EMBL" id="JAGMWT010000031">
    <property type="protein sequence ID" value="KAH7109586.1"/>
    <property type="molecule type" value="Genomic_DNA"/>
</dbReference>
<evidence type="ECO:0000313" key="3">
    <source>
        <dbReference type="Proteomes" id="UP000700596"/>
    </source>
</evidence>
<proteinExistence type="predicted"/>
<dbReference type="PANTHER" id="PTHR10622:SF11">
    <property type="entry name" value="HET-DOMAIN-CONTAINING PROTEIN"/>
    <property type="match status" value="1"/>
</dbReference>
<dbReference type="Pfam" id="PF13424">
    <property type="entry name" value="TPR_12"/>
    <property type="match status" value="1"/>
</dbReference>
<dbReference type="SUPFAM" id="SSF52540">
    <property type="entry name" value="P-loop containing nucleoside triphosphate hydrolases"/>
    <property type="match status" value="1"/>
</dbReference>
<dbReference type="InterPro" id="IPR011990">
    <property type="entry name" value="TPR-like_helical_dom_sf"/>
</dbReference>
<dbReference type="Pfam" id="PF06985">
    <property type="entry name" value="HET"/>
    <property type="match status" value="1"/>
</dbReference>
<dbReference type="InterPro" id="IPR003593">
    <property type="entry name" value="AAA+_ATPase"/>
</dbReference>
<feature type="domain" description="AAA+ ATPase" evidence="1">
    <location>
        <begin position="274"/>
        <end position="420"/>
    </location>
</feature>
<gene>
    <name evidence="2" type="ORF">B0J11DRAFT_234879</name>
</gene>
<dbReference type="GO" id="GO:0043531">
    <property type="term" value="F:ADP binding"/>
    <property type="evidence" value="ECO:0007669"/>
    <property type="project" value="InterPro"/>
</dbReference>
<sequence length="793" mass="89432">MRLLRFDQAGRLLLTDFSGKTTPPYAILSHRWGNSEVLFADIANGNYEEKEGYRKIKFCAEQAAKDQLQYFWIDTCCIDKWNLSELSRSINSMFCWYKDAKRCYVFLPDVSVPTTAAIAQQSDWEASFRASEWFRRGWTLQELIAPESVEFFSLEGQRIGDKRSLEQLVHEISNVPTEALQGFSLEKFTIKERIEWAKNRETTEEEGNVYCLLGILDVSMPASYGEGREKARIRLEAELNSSAPFLVPFSQNNNFVGGESQLAELEAKFFKGNQAAIVAIVGPGGTGKSQLALEFAYRTRQKNKSCSVFWIDASSIDGAHHSYTDIARKLKIPGWDDEKADVKQIVKLQLSRRDAGQSLLIFDNADSVKLSSNGTSAGRDASLVDYLPQSEHCSILLTTTNGDAARTVASHEIIELQEMEQDTAQSMLEQYLDTPVSRSEQQHAELLLQELSHLPLAIVQAAAYINARSITLQEYYTRLTKQRQADLDNIINVPDNKLQEYDRGSSVATTLHLSIEQIRHDSPLAAKYLFLAACVDRKDILLELLEAPSSREREDAIRILNSYKLVTRRPAESALDLHRLVHGALREWIWKRGMLGEWTQTAMARLCGVFPNNSHGNRSKWRRMLPHAKYALSHSHRDQEGTEKIELIWKCAEALLSDGQYNEAEELFLQVMETSLRVLGDEHPSTLTSMANLASTYRNQGRWKEAEELQATELGICSRVLGDEHPDTLTSMANLAFTLQSQGTISKAASLIENCCELQTEVLGPEHPDTVSSRETLAAWRLDTVQLKDEGDG</sequence>
<dbReference type="SMART" id="SM00382">
    <property type="entry name" value="AAA"/>
    <property type="match status" value="1"/>
</dbReference>
<dbReference type="Gene3D" id="3.40.50.300">
    <property type="entry name" value="P-loop containing nucleotide triphosphate hydrolases"/>
    <property type="match status" value="1"/>
</dbReference>
<reference evidence="2" key="1">
    <citation type="journal article" date="2021" name="Nat. Commun.">
        <title>Genetic determinants of endophytism in the Arabidopsis root mycobiome.</title>
        <authorList>
            <person name="Mesny F."/>
            <person name="Miyauchi S."/>
            <person name="Thiergart T."/>
            <person name="Pickel B."/>
            <person name="Atanasova L."/>
            <person name="Karlsson M."/>
            <person name="Huettel B."/>
            <person name="Barry K.W."/>
            <person name="Haridas S."/>
            <person name="Chen C."/>
            <person name="Bauer D."/>
            <person name="Andreopoulos W."/>
            <person name="Pangilinan J."/>
            <person name="LaButti K."/>
            <person name="Riley R."/>
            <person name="Lipzen A."/>
            <person name="Clum A."/>
            <person name="Drula E."/>
            <person name="Henrissat B."/>
            <person name="Kohler A."/>
            <person name="Grigoriev I.V."/>
            <person name="Martin F.M."/>
            <person name="Hacquard S."/>
        </authorList>
    </citation>
    <scope>NUCLEOTIDE SEQUENCE</scope>
    <source>
        <strain evidence="2">MPI-CAGE-CH-0243</strain>
    </source>
</reference>
<dbReference type="InterPro" id="IPR002182">
    <property type="entry name" value="NB-ARC"/>
</dbReference>
<dbReference type="OrthoDB" id="674604at2759"/>
<dbReference type="Pfam" id="PF13374">
    <property type="entry name" value="TPR_10"/>
    <property type="match status" value="1"/>
</dbReference>
<name>A0A9P9CZB4_9PLEO</name>
<dbReference type="PANTHER" id="PTHR10622">
    <property type="entry name" value="HET DOMAIN-CONTAINING PROTEIN"/>
    <property type="match status" value="1"/>
</dbReference>
<evidence type="ECO:0000313" key="2">
    <source>
        <dbReference type="EMBL" id="KAH7109586.1"/>
    </source>
</evidence>
<organism evidence="2 3">
    <name type="scientific">Dendryphion nanum</name>
    <dbReference type="NCBI Taxonomy" id="256645"/>
    <lineage>
        <taxon>Eukaryota</taxon>
        <taxon>Fungi</taxon>
        <taxon>Dikarya</taxon>
        <taxon>Ascomycota</taxon>
        <taxon>Pezizomycotina</taxon>
        <taxon>Dothideomycetes</taxon>
        <taxon>Pleosporomycetidae</taxon>
        <taxon>Pleosporales</taxon>
        <taxon>Torulaceae</taxon>
        <taxon>Dendryphion</taxon>
    </lineage>
</organism>
<keyword evidence="3" id="KW-1185">Reference proteome</keyword>